<name>K1X4T0_MARBU</name>
<dbReference type="InParanoid" id="K1X4T0"/>
<dbReference type="Proteomes" id="UP000006753">
    <property type="component" value="Unassembled WGS sequence"/>
</dbReference>
<proteinExistence type="inferred from homology"/>
<dbReference type="EMBL" id="JH921430">
    <property type="protein sequence ID" value="EKD20166.1"/>
    <property type="molecule type" value="Genomic_DNA"/>
</dbReference>
<dbReference type="PANTHER" id="PTHR11552:SF138">
    <property type="entry name" value="DEHYDROGENASE PKFF-RELATED"/>
    <property type="match status" value="1"/>
</dbReference>
<sequence length="319" mass="35536">MPTMDPRFNTNIPKPNLKLFAYPRRCRRRISSYIPTRGSIDSYQVWANDVGDESYTFENLTPYFQRLAYFTPPDTRRDSRISHLWSDAVASWFKNGFAAVGISASHDEFSSGYLKGSNSNRILVSDQLPAPSHRYYDLASIHAHHGQRMLFSSDKPATGVQVKQGDHYYTLSATKEAILSAGALRSPKLLMLSGLGPTQILSGLCGLGQNTWDYIPFGTTDLVTRNLVLARHVRRRGRAGGDGDTASPCELYVYGRDGGGYRSLAVVDSRAGVYGVRRLGVRGCERICAVAAWFIRQALCMRRRERLQAISSVGDDVRV</sequence>
<dbReference type="InterPro" id="IPR036188">
    <property type="entry name" value="FAD/NAD-bd_sf"/>
</dbReference>
<gene>
    <name evidence="3" type="ORF">MBM_02118</name>
</gene>
<organism evidence="3 4">
    <name type="scientific">Marssonina brunnea f. sp. multigermtubi (strain MB_m1)</name>
    <name type="common">Marssonina leaf spot fungus</name>
    <dbReference type="NCBI Taxonomy" id="1072389"/>
    <lineage>
        <taxon>Eukaryota</taxon>
        <taxon>Fungi</taxon>
        <taxon>Dikarya</taxon>
        <taxon>Ascomycota</taxon>
        <taxon>Pezizomycotina</taxon>
        <taxon>Leotiomycetes</taxon>
        <taxon>Helotiales</taxon>
        <taxon>Drepanopezizaceae</taxon>
        <taxon>Drepanopeziza</taxon>
    </lineage>
</organism>
<protein>
    <submittedName>
        <fullName evidence="3">Choline dehydrogenase</fullName>
    </submittedName>
</protein>
<evidence type="ECO:0000313" key="3">
    <source>
        <dbReference type="EMBL" id="EKD20166.1"/>
    </source>
</evidence>
<dbReference type="GO" id="GO:0044550">
    <property type="term" value="P:secondary metabolite biosynthetic process"/>
    <property type="evidence" value="ECO:0007669"/>
    <property type="project" value="TreeGrafter"/>
</dbReference>
<dbReference type="Pfam" id="PF00732">
    <property type="entry name" value="GMC_oxred_N"/>
    <property type="match status" value="1"/>
</dbReference>
<dbReference type="eggNOG" id="KOG1238">
    <property type="taxonomic scope" value="Eukaryota"/>
</dbReference>
<dbReference type="PANTHER" id="PTHR11552">
    <property type="entry name" value="GLUCOSE-METHANOL-CHOLINE GMC OXIDOREDUCTASE"/>
    <property type="match status" value="1"/>
</dbReference>
<dbReference type="GO" id="GO:0050660">
    <property type="term" value="F:flavin adenine dinucleotide binding"/>
    <property type="evidence" value="ECO:0007669"/>
    <property type="project" value="InterPro"/>
</dbReference>
<dbReference type="GO" id="GO:0016614">
    <property type="term" value="F:oxidoreductase activity, acting on CH-OH group of donors"/>
    <property type="evidence" value="ECO:0007669"/>
    <property type="project" value="InterPro"/>
</dbReference>
<dbReference type="OrthoDB" id="269227at2759"/>
<reference evidence="3 4" key="1">
    <citation type="journal article" date="2012" name="BMC Genomics">
        <title>Sequencing the genome of Marssonina brunnea reveals fungus-poplar co-evolution.</title>
        <authorList>
            <person name="Zhu S."/>
            <person name="Cao Y.-Z."/>
            <person name="Jiang C."/>
            <person name="Tan B.-Y."/>
            <person name="Wang Z."/>
            <person name="Feng S."/>
            <person name="Zhang L."/>
            <person name="Su X.-H."/>
            <person name="Brejova B."/>
            <person name="Vinar T."/>
            <person name="Xu M."/>
            <person name="Wang M.-X."/>
            <person name="Zhang S.-G."/>
            <person name="Huang M.-R."/>
            <person name="Wu R."/>
            <person name="Zhou Y."/>
        </authorList>
    </citation>
    <scope>NUCLEOTIDE SEQUENCE [LARGE SCALE GENOMIC DNA]</scope>
    <source>
        <strain evidence="3 4">MB_m1</strain>
    </source>
</reference>
<dbReference type="AlphaFoldDB" id="K1X4T0"/>
<dbReference type="KEGG" id="mbe:MBM_02118"/>
<evidence type="ECO:0000259" key="2">
    <source>
        <dbReference type="PROSITE" id="PS00624"/>
    </source>
</evidence>
<evidence type="ECO:0000313" key="4">
    <source>
        <dbReference type="Proteomes" id="UP000006753"/>
    </source>
</evidence>
<evidence type="ECO:0000256" key="1">
    <source>
        <dbReference type="ARBA" id="ARBA00010790"/>
    </source>
</evidence>
<dbReference type="SUPFAM" id="SSF51905">
    <property type="entry name" value="FAD/NAD(P)-binding domain"/>
    <property type="match status" value="1"/>
</dbReference>
<dbReference type="InterPro" id="IPR012132">
    <property type="entry name" value="GMC_OxRdtase"/>
</dbReference>
<dbReference type="STRING" id="1072389.K1X4T0"/>
<dbReference type="InterPro" id="IPR000172">
    <property type="entry name" value="GMC_OxRdtase_N"/>
</dbReference>
<keyword evidence="4" id="KW-1185">Reference proteome</keyword>
<comment type="similarity">
    <text evidence="1">Belongs to the GMC oxidoreductase family.</text>
</comment>
<dbReference type="Gene3D" id="3.30.560.10">
    <property type="entry name" value="Glucose Oxidase, domain 3"/>
    <property type="match status" value="1"/>
</dbReference>
<feature type="domain" description="Glucose-methanol-choline oxidoreductase N-terminal" evidence="2">
    <location>
        <begin position="182"/>
        <end position="196"/>
    </location>
</feature>
<dbReference type="PROSITE" id="PS00624">
    <property type="entry name" value="GMC_OXRED_2"/>
    <property type="match status" value="1"/>
</dbReference>
<dbReference type="Gene3D" id="3.50.50.60">
    <property type="entry name" value="FAD/NAD(P)-binding domain"/>
    <property type="match status" value="1"/>
</dbReference>
<dbReference type="HOGENOM" id="CLU_871766_0_0_1"/>
<accession>K1X4T0</accession>